<accession>A0A835XIY9</accession>
<dbReference type="PANTHER" id="PTHR43081">
    <property type="entry name" value="ADENYLATE CYCLASE, TERMINAL-DIFFERENTIATION SPECIFIC-RELATED"/>
    <property type="match status" value="1"/>
</dbReference>
<evidence type="ECO:0000256" key="1">
    <source>
        <dbReference type="SAM" id="MobiDB-lite"/>
    </source>
</evidence>
<evidence type="ECO:0000313" key="3">
    <source>
        <dbReference type="Proteomes" id="UP000612055"/>
    </source>
</evidence>
<keyword evidence="3" id="KW-1185">Reference proteome</keyword>
<feature type="region of interest" description="Disordered" evidence="1">
    <location>
        <begin position="385"/>
        <end position="447"/>
    </location>
</feature>
<sequence>MSVDDSIYGSGGVFSPSRGAQCVVATALQAAIRQAFPEVPPSETAGLAHSTVLFRGLRVRMGMHCGLGEAEVADNKASGRITYPGRALQMAKAVSDAGRGGHVTLSSAVLSALDPRPGHVHYSGPYLVLQGGKCVLKEGQAPVDVLCAFSSALLPRAGHMEGLRCVATKVPGSLQAPLGLVAIALAQVESPEDFVGWGLEASLAAHKALLDVAARLAVRHGGYLVHTRPGSFQGAFTTARAALWWLLDLLEDLCPGARRAALISASMSASQASLSVDTDRDAAALTRAAAMARLSNLVVKGGLDVGVLPATLGPTGEVAYAGTALKRATCLAANAAWHEILVSLEAVRGVLGEGHPLSQAIAAHALQQRRRPTSGWRRASALLGQGSLGGAGSPSPSAPLGALLTHRAPSHGPSDPGGPLSGQSLGVGLKPYPRARPQSHSDAPVGLDRLRSGQSVNGAAVDELLAEGVVGTLYPQSPSGGGLTPVRDGTQSQDVVFGPGLRLVKHKGAVLEACAVRRQGAAAAGGGAGEGAVELGG</sequence>
<dbReference type="PANTHER" id="PTHR43081:SF1">
    <property type="entry name" value="ADENYLATE CYCLASE, TERMINAL-DIFFERENTIATION SPECIFIC"/>
    <property type="match status" value="1"/>
</dbReference>
<feature type="compositionally biased region" description="Low complexity" evidence="1">
    <location>
        <begin position="393"/>
        <end position="404"/>
    </location>
</feature>
<dbReference type="Gene3D" id="3.30.70.1230">
    <property type="entry name" value="Nucleotide cyclase"/>
    <property type="match status" value="2"/>
</dbReference>
<dbReference type="Proteomes" id="UP000612055">
    <property type="component" value="Unassembled WGS sequence"/>
</dbReference>
<proteinExistence type="predicted"/>
<dbReference type="SUPFAM" id="SSF55073">
    <property type="entry name" value="Nucleotide cyclase"/>
    <property type="match status" value="2"/>
</dbReference>
<evidence type="ECO:0000313" key="2">
    <source>
        <dbReference type="EMBL" id="KAG2485582.1"/>
    </source>
</evidence>
<protein>
    <submittedName>
        <fullName evidence="2">Uncharacterized protein</fullName>
    </submittedName>
</protein>
<comment type="caution">
    <text evidence="2">The sequence shown here is derived from an EMBL/GenBank/DDBJ whole genome shotgun (WGS) entry which is preliminary data.</text>
</comment>
<dbReference type="InterPro" id="IPR029787">
    <property type="entry name" value="Nucleotide_cyclase"/>
</dbReference>
<dbReference type="InterPro" id="IPR050697">
    <property type="entry name" value="Adenylyl/Guanylyl_Cyclase_3/4"/>
</dbReference>
<dbReference type="AlphaFoldDB" id="A0A835XIY9"/>
<reference evidence="2" key="1">
    <citation type="journal article" date="2020" name="bioRxiv">
        <title>Comparative genomics of Chlamydomonas.</title>
        <authorList>
            <person name="Craig R.J."/>
            <person name="Hasan A.R."/>
            <person name="Ness R.W."/>
            <person name="Keightley P.D."/>
        </authorList>
    </citation>
    <scope>NUCLEOTIDE SEQUENCE</scope>
    <source>
        <strain evidence="2">CCAP 11/70</strain>
    </source>
</reference>
<dbReference type="EMBL" id="JAEHOE010000127">
    <property type="protein sequence ID" value="KAG2485582.1"/>
    <property type="molecule type" value="Genomic_DNA"/>
</dbReference>
<name>A0A835XIY9_9CHLO</name>
<gene>
    <name evidence="2" type="ORF">HYH03_015743</name>
</gene>
<organism evidence="2 3">
    <name type="scientific">Edaphochlamys debaryana</name>
    <dbReference type="NCBI Taxonomy" id="47281"/>
    <lineage>
        <taxon>Eukaryota</taxon>
        <taxon>Viridiplantae</taxon>
        <taxon>Chlorophyta</taxon>
        <taxon>core chlorophytes</taxon>
        <taxon>Chlorophyceae</taxon>
        <taxon>CS clade</taxon>
        <taxon>Chlamydomonadales</taxon>
        <taxon>Chlamydomonadales incertae sedis</taxon>
        <taxon>Edaphochlamys</taxon>
    </lineage>
</organism>
<dbReference type="OrthoDB" id="547389at2759"/>